<dbReference type="GO" id="GO:0003700">
    <property type="term" value="F:DNA-binding transcription factor activity"/>
    <property type="evidence" value="ECO:0007669"/>
    <property type="project" value="InterPro"/>
</dbReference>
<evidence type="ECO:0000256" key="4">
    <source>
        <dbReference type="ARBA" id="ARBA00023163"/>
    </source>
</evidence>
<dbReference type="Pfam" id="PF00126">
    <property type="entry name" value="HTH_1"/>
    <property type="match status" value="1"/>
</dbReference>
<comment type="caution">
    <text evidence="6">The sequence shown here is derived from an EMBL/GenBank/DDBJ whole genome shotgun (WGS) entry which is preliminary data.</text>
</comment>
<dbReference type="Gene3D" id="3.40.190.290">
    <property type="match status" value="1"/>
</dbReference>
<dbReference type="InterPro" id="IPR036390">
    <property type="entry name" value="WH_DNA-bd_sf"/>
</dbReference>
<evidence type="ECO:0000256" key="1">
    <source>
        <dbReference type="ARBA" id="ARBA00009437"/>
    </source>
</evidence>
<evidence type="ECO:0000256" key="3">
    <source>
        <dbReference type="ARBA" id="ARBA00023125"/>
    </source>
</evidence>
<comment type="similarity">
    <text evidence="1">Belongs to the LysR transcriptional regulatory family.</text>
</comment>
<feature type="domain" description="HTH lysR-type" evidence="5">
    <location>
        <begin position="1"/>
        <end position="58"/>
    </location>
</feature>
<dbReference type="InterPro" id="IPR036388">
    <property type="entry name" value="WH-like_DNA-bd_sf"/>
</dbReference>
<keyword evidence="2" id="KW-0805">Transcription regulation</keyword>
<dbReference type="PANTHER" id="PTHR30346">
    <property type="entry name" value="TRANSCRIPTIONAL DUAL REGULATOR HCAR-RELATED"/>
    <property type="match status" value="1"/>
</dbReference>
<evidence type="ECO:0000313" key="6">
    <source>
        <dbReference type="EMBL" id="KPL59234.1"/>
    </source>
</evidence>
<dbReference type="PANTHER" id="PTHR30346:SF28">
    <property type="entry name" value="HTH-TYPE TRANSCRIPTIONAL REGULATOR CYNR"/>
    <property type="match status" value="1"/>
</dbReference>
<dbReference type="PATRIC" id="fig|218284.4.peg.4091"/>
<dbReference type="PROSITE" id="PS50931">
    <property type="entry name" value="HTH_LYSR"/>
    <property type="match status" value="1"/>
</dbReference>
<keyword evidence="3" id="KW-0238">DNA-binding</keyword>
<dbReference type="OrthoDB" id="9803735at2"/>
<dbReference type="GO" id="GO:0003677">
    <property type="term" value="F:DNA binding"/>
    <property type="evidence" value="ECO:0007669"/>
    <property type="project" value="UniProtKB-KW"/>
</dbReference>
<protein>
    <recommendedName>
        <fullName evidence="5">HTH lysR-type domain-containing protein</fullName>
    </recommendedName>
</protein>
<dbReference type="FunFam" id="1.10.10.10:FF:000001">
    <property type="entry name" value="LysR family transcriptional regulator"/>
    <property type="match status" value="1"/>
</dbReference>
<evidence type="ECO:0000259" key="5">
    <source>
        <dbReference type="PROSITE" id="PS50931"/>
    </source>
</evidence>
<dbReference type="Gene3D" id="1.10.10.10">
    <property type="entry name" value="Winged helix-like DNA-binding domain superfamily/Winged helix DNA-binding domain"/>
    <property type="match status" value="1"/>
</dbReference>
<dbReference type="SUPFAM" id="SSF46785">
    <property type="entry name" value="Winged helix' DNA-binding domain"/>
    <property type="match status" value="1"/>
</dbReference>
<evidence type="ECO:0000313" key="7">
    <source>
        <dbReference type="Proteomes" id="UP000050398"/>
    </source>
</evidence>
<gene>
    <name evidence="6" type="ORF">AM506_11945</name>
</gene>
<dbReference type="InterPro" id="IPR000847">
    <property type="entry name" value="LysR_HTH_N"/>
</dbReference>
<dbReference type="InterPro" id="IPR005119">
    <property type="entry name" value="LysR_subst-bd"/>
</dbReference>
<evidence type="ECO:0000256" key="2">
    <source>
        <dbReference type="ARBA" id="ARBA00023015"/>
    </source>
</evidence>
<dbReference type="RefSeq" id="WP_060672725.1">
    <property type="nucleotide sequence ID" value="NZ_LIXZ01000008.1"/>
</dbReference>
<dbReference type="GO" id="GO:0032993">
    <property type="term" value="C:protein-DNA complex"/>
    <property type="evidence" value="ECO:0007669"/>
    <property type="project" value="TreeGrafter"/>
</dbReference>
<proteinExistence type="inferred from homology"/>
<dbReference type="Pfam" id="PF03466">
    <property type="entry name" value="LysR_substrate"/>
    <property type="match status" value="1"/>
</dbReference>
<reference evidence="6 7" key="1">
    <citation type="submission" date="2015-08" db="EMBL/GenBank/DDBJ databases">
        <title>Draft Genome Sequence of Bacillus vietnamensis UCD-SED5.</title>
        <authorList>
            <person name="Lee R.D."/>
            <person name="Jospin G."/>
            <person name="Lang J.M."/>
            <person name="Coil D.A."/>
            <person name="Eisen J.A."/>
        </authorList>
    </citation>
    <scope>NUCLEOTIDE SEQUENCE [LARGE SCALE GENOMIC DNA]</scope>
    <source>
        <strain evidence="6 7">UCD-SED5</strain>
    </source>
</reference>
<dbReference type="SUPFAM" id="SSF53850">
    <property type="entry name" value="Periplasmic binding protein-like II"/>
    <property type="match status" value="1"/>
</dbReference>
<accession>A0A0N8GGR5</accession>
<dbReference type="EMBL" id="LIXZ01000008">
    <property type="protein sequence ID" value="KPL59234.1"/>
    <property type="molecule type" value="Genomic_DNA"/>
</dbReference>
<dbReference type="PRINTS" id="PR00039">
    <property type="entry name" value="HTHLYSR"/>
</dbReference>
<sequence length="297" mass="32974">MNIEQLEHVAEVARAGALTKAAEHLHMSASAVSQSISKLEQELGVQIFTRNRQGTSLTAEGKNIIEKAEKVLAAIGELKEEANRCCDTLTGELKIGMIPGPINLLIDMVSAYKTDYPNVKVEIHEMGPVKIVEGVENNELDIGLILTSKTFAVQHHELMAEELLEGKMVAGVHEHSPLAAFDQLSPQQLVGETFVLYNDDYIKRFAHDTLSPFGPIDILFTTNNTEAIKRAVQSGVAVTLGMDYSFRTRAPYSNQPIIPVEIEGVGSEPLHLAWIRRKDKVPSRRVKEFVKRVRREL</sequence>
<dbReference type="eggNOG" id="COG0583">
    <property type="taxonomic scope" value="Bacteria"/>
</dbReference>
<organism evidence="6 7">
    <name type="scientific">Rossellomorea vietnamensis</name>
    <dbReference type="NCBI Taxonomy" id="218284"/>
    <lineage>
        <taxon>Bacteria</taxon>
        <taxon>Bacillati</taxon>
        <taxon>Bacillota</taxon>
        <taxon>Bacilli</taxon>
        <taxon>Bacillales</taxon>
        <taxon>Bacillaceae</taxon>
        <taxon>Rossellomorea</taxon>
    </lineage>
</organism>
<dbReference type="Proteomes" id="UP000050398">
    <property type="component" value="Unassembled WGS sequence"/>
</dbReference>
<keyword evidence="4" id="KW-0804">Transcription</keyword>
<dbReference type="CDD" id="cd05466">
    <property type="entry name" value="PBP2_LTTR_substrate"/>
    <property type="match status" value="1"/>
</dbReference>
<dbReference type="AlphaFoldDB" id="A0A0N8GGR5"/>
<name>A0A0N8GGR5_9BACI</name>